<dbReference type="Pfam" id="PF00854">
    <property type="entry name" value="PTR2"/>
    <property type="match status" value="1"/>
</dbReference>
<evidence type="ECO:0000256" key="7">
    <source>
        <dbReference type="RuleBase" id="RU003755"/>
    </source>
</evidence>
<comment type="subcellular location">
    <subcellularLocation>
        <location evidence="1 7">Membrane</location>
        <topology evidence="1 7">Multi-pass membrane protein</topology>
    </subcellularLocation>
</comment>
<dbReference type="PANTHER" id="PTHR11654">
    <property type="entry name" value="OLIGOPEPTIDE TRANSPORTER-RELATED"/>
    <property type="match status" value="1"/>
</dbReference>
<feature type="region of interest" description="Disordered" evidence="8">
    <location>
        <begin position="102"/>
        <end position="132"/>
    </location>
</feature>
<dbReference type="InterPro" id="IPR018456">
    <property type="entry name" value="PTR2_symporter_CS"/>
</dbReference>
<feature type="transmembrane region" description="Helical" evidence="9">
    <location>
        <begin position="779"/>
        <end position="798"/>
    </location>
</feature>
<evidence type="ECO:0000256" key="6">
    <source>
        <dbReference type="ARBA" id="ARBA00023136"/>
    </source>
</evidence>
<dbReference type="WBParaSite" id="Gr19_v10_g16438.t1">
    <property type="protein sequence ID" value="Gr19_v10_g16438.t1"/>
    <property type="gene ID" value="Gr19_v10_g16438"/>
</dbReference>
<dbReference type="GO" id="GO:0006857">
    <property type="term" value="P:oligopeptide transport"/>
    <property type="evidence" value="ECO:0007669"/>
    <property type="project" value="InterPro"/>
</dbReference>
<evidence type="ECO:0000256" key="9">
    <source>
        <dbReference type="SAM" id="Phobius"/>
    </source>
</evidence>
<keyword evidence="6 9" id="KW-0472">Membrane</keyword>
<feature type="transmembrane region" description="Helical" evidence="9">
    <location>
        <begin position="257"/>
        <end position="277"/>
    </location>
</feature>
<evidence type="ECO:0000313" key="10">
    <source>
        <dbReference type="Proteomes" id="UP000887572"/>
    </source>
</evidence>
<feature type="region of interest" description="Disordered" evidence="8">
    <location>
        <begin position="45"/>
        <end position="79"/>
    </location>
</feature>
<dbReference type="CDD" id="cd17347">
    <property type="entry name" value="MFS_SLC15A1_2_like"/>
    <property type="match status" value="1"/>
</dbReference>
<feature type="transmembrane region" description="Helical" evidence="9">
    <location>
        <begin position="406"/>
        <end position="430"/>
    </location>
</feature>
<evidence type="ECO:0000256" key="1">
    <source>
        <dbReference type="ARBA" id="ARBA00004141"/>
    </source>
</evidence>
<keyword evidence="7" id="KW-0813">Transport</keyword>
<evidence type="ECO:0000313" key="11">
    <source>
        <dbReference type="WBParaSite" id="Gr19_v10_g16438.t1"/>
    </source>
</evidence>
<organism evidence="10 11">
    <name type="scientific">Globodera rostochiensis</name>
    <name type="common">Golden nematode worm</name>
    <name type="synonym">Heterodera rostochiensis</name>
    <dbReference type="NCBI Taxonomy" id="31243"/>
    <lineage>
        <taxon>Eukaryota</taxon>
        <taxon>Metazoa</taxon>
        <taxon>Ecdysozoa</taxon>
        <taxon>Nematoda</taxon>
        <taxon>Chromadorea</taxon>
        <taxon>Rhabditida</taxon>
        <taxon>Tylenchina</taxon>
        <taxon>Tylenchomorpha</taxon>
        <taxon>Tylenchoidea</taxon>
        <taxon>Heteroderidae</taxon>
        <taxon>Heteroderinae</taxon>
        <taxon>Globodera</taxon>
    </lineage>
</organism>
<protein>
    <submittedName>
        <fullName evidence="11">Uncharacterized protein</fullName>
    </submittedName>
</protein>
<evidence type="ECO:0000256" key="5">
    <source>
        <dbReference type="ARBA" id="ARBA00022989"/>
    </source>
</evidence>
<dbReference type="FunFam" id="1.20.1250.20:FF:000612">
    <property type="entry name" value="Peptide transporter 3"/>
    <property type="match status" value="1"/>
</dbReference>
<dbReference type="PROSITE" id="PS01023">
    <property type="entry name" value="PTR2_2"/>
    <property type="match status" value="1"/>
</dbReference>
<keyword evidence="4" id="KW-0571">Peptide transport</keyword>
<dbReference type="GO" id="GO:0022857">
    <property type="term" value="F:transmembrane transporter activity"/>
    <property type="evidence" value="ECO:0007669"/>
    <property type="project" value="InterPro"/>
</dbReference>
<comment type="similarity">
    <text evidence="2 7">Belongs to the major facilitator superfamily. Proton-dependent oligopeptide transporter (POT/PTR) (TC 2.A.17) family.</text>
</comment>
<accession>A0A914HDU5</accession>
<dbReference type="InterPro" id="IPR036259">
    <property type="entry name" value="MFS_trans_sf"/>
</dbReference>
<feature type="transmembrane region" description="Helical" evidence="9">
    <location>
        <begin position="490"/>
        <end position="510"/>
    </location>
</feature>
<proteinExistence type="inferred from homology"/>
<name>A0A914HDU5_GLORO</name>
<feature type="compositionally biased region" description="Low complexity" evidence="8">
    <location>
        <begin position="103"/>
        <end position="122"/>
    </location>
</feature>
<evidence type="ECO:0000256" key="2">
    <source>
        <dbReference type="ARBA" id="ARBA00005982"/>
    </source>
</evidence>
<dbReference type="Proteomes" id="UP000887572">
    <property type="component" value="Unplaced"/>
</dbReference>
<feature type="transmembrane region" description="Helical" evidence="9">
    <location>
        <begin position="194"/>
        <end position="213"/>
    </location>
</feature>
<feature type="compositionally biased region" description="Basic and acidic residues" evidence="8">
    <location>
        <begin position="811"/>
        <end position="837"/>
    </location>
</feature>
<feature type="transmembrane region" description="Helical" evidence="9">
    <location>
        <begin position="289"/>
        <end position="309"/>
    </location>
</feature>
<feature type="transmembrane region" description="Helical" evidence="9">
    <location>
        <begin position="222"/>
        <end position="245"/>
    </location>
</feature>
<feature type="region of interest" description="Disordered" evidence="8">
    <location>
        <begin position="1"/>
        <end position="23"/>
    </location>
</feature>
<keyword evidence="10" id="KW-1185">Reference proteome</keyword>
<feature type="region of interest" description="Disordered" evidence="8">
    <location>
        <begin position="811"/>
        <end position="866"/>
    </location>
</feature>
<feature type="transmembrane region" description="Helical" evidence="9">
    <location>
        <begin position="748"/>
        <end position="767"/>
    </location>
</feature>
<evidence type="ECO:0000256" key="3">
    <source>
        <dbReference type="ARBA" id="ARBA00022692"/>
    </source>
</evidence>
<dbReference type="Gene3D" id="1.20.1250.20">
    <property type="entry name" value="MFS general substrate transporter like domains"/>
    <property type="match status" value="2"/>
</dbReference>
<reference evidence="11" key="1">
    <citation type="submission" date="2022-11" db="UniProtKB">
        <authorList>
            <consortium name="WormBaseParasite"/>
        </authorList>
    </citation>
    <scope>IDENTIFICATION</scope>
</reference>
<keyword evidence="5 9" id="KW-1133">Transmembrane helix</keyword>
<keyword evidence="4" id="KW-0653">Protein transport</keyword>
<feature type="transmembrane region" description="Helical" evidence="9">
    <location>
        <begin position="329"/>
        <end position="350"/>
    </location>
</feature>
<sequence length="866" mass="96034">MSPAVNKAAADEKNDCARKRSFVHHQERPRPLYFTAAAEPLIIVEPATPVRTTTTSSSTTGQSATTTTTKTSAAAAAQQNPRQMTVIGDLNSAKLRNSMKNGAAADANNRRAQISATKSASKSADDCYGTSDEDQKVAKDEEGILQSLRSYPTGVFFMLGNEFCERFSFYGMRAILIIYLVVDHQLSDNVAKMVYHSFVSLAYFSPLFGSILADNFFGRFRVILWVSLVYVFGHVLLSAGAIPLMDSLVRKVLDYSGLAVIALATGGIKPCVAAFAADQFGDDQQRQRTQFFSFFYFTINAGSLLAMGITPRLRTIKCLGADHCFPLAFGIPGILMLVAFLTFLFGWRYYKITPANKGNILWKVVRCISFALRRKMRNTCCGGKNGRLRRPDHWLDYARPKFDEHLIAGVKSMLAITVLFIPIVFFWALYDQQGSTWVLQARRMDGRIGWFTILPDQVNTLNPLLVLILVPLFEAWLYPTTNKMCKVTPLRKMAIGAILAAVAFCMAGFLQMKVNDTMEPQPEAGSVFLQRLGNHTGQFEANYSNLILPLKLSEERKQKVQIRAENYTFSTLSGNNDAHDLNFTLNLGTKVPTSRVVGLFWMDESSVSVDFPYSTEKTDVGKTRFYFLVLPNSVLNGVKCYALDDAGTAVASTNITNGGFIDIQPGFFTTSQFYHIAFGDCTTGHDAKKPKCAEHIEVHAQMGAAYVIDLVSSNASEPIELVRPNSVNILWQVPQLFVMTAAPSMKSVVQALWLLTVFFGNIIDIIISHVQISDPVEEFFVYAALMFAVIGLFVLLSMRYKYVDEHNLHIPDSPERSRRSSDEFSTDRRSDDDRLELGRNNGTGGGGASGVISLPSPMLIEKADRN</sequence>
<keyword evidence="3 7" id="KW-0812">Transmembrane</keyword>
<evidence type="ECO:0000256" key="4">
    <source>
        <dbReference type="ARBA" id="ARBA00022856"/>
    </source>
</evidence>
<dbReference type="SUPFAM" id="SSF103473">
    <property type="entry name" value="MFS general substrate transporter"/>
    <property type="match status" value="1"/>
</dbReference>
<dbReference type="PROSITE" id="PS01022">
    <property type="entry name" value="PTR2_1"/>
    <property type="match status" value="1"/>
</dbReference>
<dbReference type="InterPro" id="IPR000109">
    <property type="entry name" value="POT_fam"/>
</dbReference>
<dbReference type="AlphaFoldDB" id="A0A914HDU5"/>
<feature type="compositionally biased region" description="Low complexity" evidence="8">
    <location>
        <begin position="52"/>
        <end position="79"/>
    </location>
</feature>
<feature type="compositionally biased region" description="Basic and acidic residues" evidence="8">
    <location>
        <begin position="9"/>
        <end position="23"/>
    </location>
</feature>
<evidence type="ECO:0000256" key="8">
    <source>
        <dbReference type="SAM" id="MobiDB-lite"/>
    </source>
</evidence>
<feature type="transmembrane region" description="Helical" evidence="9">
    <location>
        <begin position="167"/>
        <end position="182"/>
    </location>
</feature>
<dbReference type="GO" id="GO:0016020">
    <property type="term" value="C:membrane"/>
    <property type="evidence" value="ECO:0007669"/>
    <property type="project" value="UniProtKB-SubCell"/>
</dbReference>